<organism evidence="2">
    <name type="scientific">bioreactor metagenome</name>
    <dbReference type="NCBI Taxonomy" id="1076179"/>
    <lineage>
        <taxon>unclassified sequences</taxon>
        <taxon>metagenomes</taxon>
        <taxon>ecological metagenomes</taxon>
    </lineage>
</organism>
<protein>
    <submittedName>
        <fullName evidence="2">Uncharacterized protein</fullName>
    </submittedName>
</protein>
<dbReference type="EMBL" id="VSSQ01088289">
    <property type="protein sequence ID" value="MPN34975.1"/>
    <property type="molecule type" value="Genomic_DNA"/>
</dbReference>
<reference evidence="2" key="1">
    <citation type="submission" date="2019-08" db="EMBL/GenBank/DDBJ databases">
        <authorList>
            <person name="Kucharzyk K."/>
            <person name="Murdoch R.W."/>
            <person name="Higgins S."/>
            <person name="Loffler F."/>
        </authorList>
    </citation>
    <scope>NUCLEOTIDE SEQUENCE</scope>
</reference>
<comment type="caution">
    <text evidence="2">The sequence shown here is derived from an EMBL/GenBank/DDBJ whole genome shotgun (WGS) entry which is preliminary data.</text>
</comment>
<sequence length="179" mass="21073">MAEDDRRPLREQIPQNAAADAGYHRGEEKLHKIIMQVDRLDPRVHRKERKSDRVEHDQQPLNPEKLRHCDHGGDGEHDNEDRLIIREKDRNAPVHHDVAQYAAAAGRGKCEYRYPEQIHAPLHRRMRAKQGEAHHADYLQHAETGYRRHLPSRAFRRPHRTSAWPSGPRSPFLYCHRRA</sequence>
<dbReference type="AlphaFoldDB" id="A0A645H7J0"/>
<feature type="region of interest" description="Disordered" evidence="1">
    <location>
        <begin position="1"/>
        <end position="25"/>
    </location>
</feature>
<feature type="region of interest" description="Disordered" evidence="1">
    <location>
        <begin position="40"/>
        <end position="80"/>
    </location>
</feature>
<name>A0A645H7J0_9ZZZZ</name>
<proteinExistence type="predicted"/>
<feature type="compositionally biased region" description="Basic and acidic residues" evidence="1">
    <location>
        <begin position="1"/>
        <end position="10"/>
    </location>
</feature>
<gene>
    <name evidence="2" type="ORF">SDC9_182469</name>
</gene>
<evidence type="ECO:0000256" key="1">
    <source>
        <dbReference type="SAM" id="MobiDB-lite"/>
    </source>
</evidence>
<evidence type="ECO:0000313" key="2">
    <source>
        <dbReference type="EMBL" id="MPN34975.1"/>
    </source>
</evidence>
<accession>A0A645H7J0</accession>